<evidence type="ECO:0000256" key="2">
    <source>
        <dbReference type="SAM" id="Phobius"/>
    </source>
</evidence>
<keyword evidence="3" id="KW-0732">Signal</keyword>
<keyword evidence="2" id="KW-1133">Transmembrane helix</keyword>
<dbReference type="InterPro" id="IPR000757">
    <property type="entry name" value="Beta-glucanase-like"/>
</dbReference>
<dbReference type="PANTHER" id="PTHR10963:SF55">
    <property type="entry name" value="GLYCOSIDE HYDROLASE FAMILY 16 PROTEIN"/>
    <property type="match status" value="1"/>
</dbReference>
<dbReference type="InterPro" id="IPR013320">
    <property type="entry name" value="ConA-like_dom_sf"/>
</dbReference>
<dbReference type="Pfam" id="PF00722">
    <property type="entry name" value="Glyco_hydro_16"/>
    <property type="match status" value="1"/>
</dbReference>
<organism evidence="5">
    <name type="scientific">Dermatophagoides farinae</name>
    <name type="common">American house dust mite</name>
    <dbReference type="NCBI Taxonomy" id="6954"/>
    <lineage>
        <taxon>Eukaryota</taxon>
        <taxon>Metazoa</taxon>
        <taxon>Ecdysozoa</taxon>
        <taxon>Arthropoda</taxon>
        <taxon>Chelicerata</taxon>
        <taxon>Arachnida</taxon>
        <taxon>Acari</taxon>
        <taxon>Acariformes</taxon>
        <taxon>Sarcoptiformes</taxon>
        <taxon>Astigmata</taxon>
        <taxon>Psoroptidia</taxon>
        <taxon>Analgoidea</taxon>
        <taxon>Pyroglyphidae</taxon>
        <taxon>Dermatophagoidinae</taxon>
        <taxon>Dermatophagoides</taxon>
    </lineage>
</organism>
<dbReference type="GO" id="GO:0004553">
    <property type="term" value="F:hydrolase activity, hydrolyzing O-glycosyl compounds"/>
    <property type="evidence" value="ECO:0007669"/>
    <property type="project" value="InterPro"/>
</dbReference>
<comment type="caution">
    <text evidence="5">The sequence shown here is derived from an EMBL/GenBank/DDBJ whole genome shotgun (WGS) entry which is preliminary data.</text>
</comment>
<feature type="chain" id="PRO_5038845608" description="GH16 domain-containing protein" evidence="3">
    <location>
        <begin position="24"/>
        <end position="466"/>
    </location>
</feature>
<dbReference type="AlphaFoldDB" id="A0A9D4P6Q9"/>
<feature type="signal peptide" evidence="3">
    <location>
        <begin position="1"/>
        <end position="23"/>
    </location>
</feature>
<comment type="similarity">
    <text evidence="1">Belongs to the glycosyl hydrolase 16 family.</text>
</comment>
<evidence type="ECO:0000313" key="5">
    <source>
        <dbReference type="EMBL" id="KAH7644105.1"/>
    </source>
</evidence>
<dbReference type="Gene3D" id="2.60.120.200">
    <property type="match status" value="1"/>
</dbReference>
<dbReference type="SUPFAM" id="SSF49899">
    <property type="entry name" value="Concanavalin A-like lectins/glucanases"/>
    <property type="match status" value="1"/>
</dbReference>
<protein>
    <recommendedName>
        <fullName evidence="4">GH16 domain-containing protein</fullName>
    </recommendedName>
</protein>
<evidence type="ECO:0000256" key="3">
    <source>
        <dbReference type="SAM" id="SignalP"/>
    </source>
</evidence>
<name>A0A9D4P6Q9_DERFA</name>
<gene>
    <name evidence="5" type="ORF">HUG17_6467</name>
</gene>
<proteinExistence type="inferred from homology"/>
<feature type="domain" description="GH16" evidence="4">
    <location>
        <begin position="23"/>
        <end position="294"/>
    </location>
</feature>
<dbReference type="EMBL" id="SDOV01000002">
    <property type="protein sequence ID" value="KAH7644105.1"/>
    <property type="molecule type" value="Genomic_DNA"/>
</dbReference>
<dbReference type="Proteomes" id="UP000828236">
    <property type="component" value="Unassembled WGS sequence"/>
</dbReference>
<dbReference type="PROSITE" id="PS51762">
    <property type="entry name" value="GH16_2"/>
    <property type="match status" value="1"/>
</dbReference>
<keyword evidence="2" id="KW-0812">Transmembrane</keyword>
<reference evidence="5" key="1">
    <citation type="submission" date="2020-06" db="EMBL/GenBank/DDBJ databases">
        <authorList>
            <person name="Ji K."/>
            <person name="Li J."/>
        </authorList>
    </citation>
    <scope>NUCLEOTIDE SEQUENCE</scope>
    <source>
        <strain evidence="5">JKM2019</strain>
        <tissue evidence="5">Whole body</tissue>
    </source>
</reference>
<sequence>MIMIFSHIIRLLSLLWPSIIILADQSSLPSLKQPICRWTTKPYFDNDDNKTKISEWNLVWHDEFDSKITLDNQWTIEHEVSTCTGNWLQQEHCNTNRPENVQIIDGYLMLAARRESYYDHDFTAASMTTNQYFTHGRYEIRASNPIGNFLRTSIFTRNHGESYWHENGQIDIFSYVQGNNIIRGIHYADSTNFYEPVDQSLDAVNITNASSMNDFHLYGVEWNNGSIRFFFDDYYSHKICFCNEKKYLKPFHQLRLQIGVGGIFFHVKNLSEKIHWNCPTLVVDYVRIYQYVDHMNNNDTQIPDCHFNTLLESTTKYDIVLNKICTMTRQLDQTDSSLSDYPSSFKLTNFQFVIILISILIILFVAALIYLIVQMKKFGAKVEHQIDYYSVPPPRNSYTIPEDRDEIYEIPVYDYDALETQLERTIQNTITSKNEYLEIKPATTGQSDPPAYETIISEKSFTIDHY</sequence>
<dbReference type="InterPro" id="IPR050546">
    <property type="entry name" value="Glycosyl_Hydrlase_16"/>
</dbReference>
<feature type="transmembrane region" description="Helical" evidence="2">
    <location>
        <begin position="352"/>
        <end position="373"/>
    </location>
</feature>
<keyword evidence="2" id="KW-0472">Membrane</keyword>
<accession>A0A9D4P6Q9</accession>
<dbReference type="OrthoDB" id="6512727at2759"/>
<evidence type="ECO:0000256" key="1">
    <source>
        <dbReference type="ARBA" id="ARBA00006865"/>
    </source>
</evidence>
<dbReference type="GO" id="GO:0005975">
    <property type="term" value="P:carbohydrate metabolic process"/>
    <property type="evidence" value="ECO:0007669"/>
    <property type="project" value="InterPro"/>
</dbReference>
<evidence type="ECO:0000259" key="4">
    <source>
        <dbReference type="PROSITE" id="PS51762"/>
    </source>
</evidence>
<dbReference type="PANTHER" id="PTHR10963">
    <property type="entry name" value="GLYCOSYL HYDROLASE-RELATED"/>
    <property type="match status" value="1"/>
</dbReference>
<dbReference type="CDD" id="cd08023">
    <property type="entry name" value="GH16_laminarinase_like"/>
    <property type="match status" value="1"/>
</dbReference>
<reference evidence="5" key="2">
    <citation type="journal article" date="2021" name="World Allergy Organ. J.">
        <title>Chromosome-level assembly of Dermatophagoides farinae genome and transcriptome reveals two novel allergens Der f 37 and Der f 39.</title>
        <authorList>
            <person name="Chen J."/>
            <person name="Cai Z."/>
            <person name="Fan D."/>
            <person name="Hu J."/>
            <person name="Hou Y."/>
            <person name="He Y."/>
            <person name="Zhang Z."/>
            <person name="Zhao Z."/>
            <person name="Gao P."/>
            <person name="Hu W."/>
            <person name="Sun J."/>
            <person name="Li J."/>
            <person name="Ji K."/>
        </authorList>
    </citation>
    <scope>NUCLEOTIDE SEQUENCE</scope>
    <source>
        <strain evidence="5">JKM2019</strain>
    </source>
</reference>